<feature type="transmembrane region" description="Helical" evidence="1">
    <location>
        <begin position="137"/>
        <end position="166"/>
    </location>
</feature>
<feature type="transmembrane region" description="Helical" evidence="1">
    <location>
        <begin position="172"/>
        <end position="193"/>
    </location>
</feature>
<dbReference type="RefSeq" id="WP_013488875.1">
    <property type="nucleotide sequence ID" value="NC_014829.1"/>
</dbReference>
<dbReference type="Proteomes" id="UP000001401">
    <property type="component" value="Chromosome"/>
</dbReference>
<feature type="transmembrane region" description="Helical" evidence="1">
    <location>
        <begin position="72"/>
        <end position="93"/>
    </location>
</feature>
<organism evidence="2 3">
    <name type="scientific">Evansella cellulosilytica (strain ATCC 21833 / DSM 2522 / FERM P-1141 / JCM 9156 / N-4)</name>
    <name type="common">Bacillus cellulosilyticus</name>
    <dbReference type="NCBI Taxonomy" id="649639"/>
    <lineage>
        <taxon>Bacteria</taxon>
        <taxon>Bacillati</taxon>
        <taxon>Bacillota</taxon>
        <taxon>Bacilli</taxon>
        <taxon>Bacillales</taxon>
        <taxon>Bacillaceae</taxon>
        <taxon>Evansella</taxon>
    </lineage>
</organism>
<evidence type="ECO:0000313" key="2">
    <source>
        <dbReference type="EMBL" id="ADU30540.1"/>
    </source>
</evidence>
<evidence type="ECO:0000256" key="1">
    <source>
        <dbReference type="SAM" id="Phobius"/>
    </source>
</evidence>
<dbReference type="EMBL" id="CP002394">
    <property type="protein sequence ID" value="ADU30540.1"/>
    <property type="molecule type" value="Genomic_DNA"/>
</dbReference>
<evidence type="ECO:0008006" key="4">
    <source>
        <dbReference type="Google" id="ProtNLM"/>
    </source>
</evidence>
<proteinExistence type="predicted"/>
<protein>
    <recommendedName>
        <fullName evidence="4">DUF624 domain-containing protein</fullName>
    </recommendedName>
</protein>
<name>E6TQM9_EVAC2</name>
<feature type="transmembrane region" description="Helical" evidence="1">
    <location>
        <begin position="105"/>
        <end position="125"/>
    </location>
</feature>
<keyword evidence="1" id="KW-1133">Transmembrane helix</keyword>
<keyword evidence="3" id="KW-1185">Reference proteome</keyword>
<dbReference type="AlphaFoldDB" id="E6TQM9"/>
<dbReference type="OrthoDB" id="2182676at2"/>
<dbReference type="STRING" id="649639.Bcell_2280"/>
<keyword evidence="1" id="KW-0472">Membrane</keyword>
<dbReference type="eggNOG" id="COG5578">
    <property type="taxonomic scope" value="Bacteria"/>
</dbReference>
<dbReference type="InterPro" id="IPR006938">
    <property type="entry name" value="DUF624"/>
</dbReference>
<dbReference type="Pfam" id="PF04854">
    <property type="entry name" value="DUF624"/>
    <property type="match status" value="1"/>
</dbReference>
<dbReference type="KEGG" id="bco:Bcell_2280"/>
<sequence>MKKIFAFAEWLLELLKLHFYWIVFILRGAIILGLFPATAALYGVIRHWIRESDYEDQLQLFKRLYKENFKVANIYGWIFTAISGIIILNFLYIPLYSEDVVKITMYTVIIFFIIILTIFWLYLFPVIIHYRLPIRDYFAAIIQVGISSPLAIIMQLMLLGIYSMLIYHLPPLIILFGIIPFALTQVAISNNIVNKIDSKSV</sequence>
<feature type="transmembrane region" description="Helical" evidence="1">
    <location>
        <begin position="20"/>
        <end position="45"/>
    </location>
</feature>
<keyword evidence="1" id="KW-0812">Transmembrane</keyword>
<accession>E6TQM9</accession>
<gene>
    <name evidence="2" type="ordered locus">Bcell_2280</name>
</gene>
<dbReference type="HOGENOM" id="CLU_081578_4_0_9"/>
<evidence type="ECO:0000313" key="3">
    <source>
        <dbReference type="Proteomes" id="UP000001401"/>
    </source>
</evidence>
<reference evidence="2" key="1">
    <citation type="submission" date="2010-12" db="EMBL/GenBank/DDBJ databases">
        <title>Complete sequence of Bacillus cellulosilyticus DSM 2522.</title>
        <authorList>
            <consortium name="US DOE Joint Genome Institute"/>
            <person name="Lucas S."/>
            <person name="Copeland A."/>
            <person name="Lapidus A."/>
            <person name="Cheng J.-F."/>
            <person name="Bruce D."/>
            <person name="Goodwin L."/>
            <person name="Pitluck S."/>
            <person name="Chertkov O."/>
            <person name="Detter J.C."/>
            <person name="Han C."/>
            <person name="Tapia R."/>
            <person name="Land M."/>
            <person name="Hauser L."/>
            <person name="Jeffries C."/>
            <person name="Kyrpides N."/>
            <person name="Ivanova N."/>
            <person name="Mikhailova N."/>
            <person name="Brumm P."/>
            <person name="Mead D."/>
            <person name="Woyke T."/>
        </authorList>
    </citation>
    <scope>NUCLEOTIDE SEQUENCE [LARGE SCALE GENOMIC DNA]</scope>
    <source>
        <strain evidence="2">DSM 2522</strain>
    </source>
</reference>